<accession>A0A0C5BFY8</accession>
<comment type="similarity">
    <text evidence="1">Belongs to the isocitrate lyase/PEP mutase superfamily. PEP mutase family.</text>
</comment>
<organism evidence="2 3">
    <name type="scientific">Rathayibacter toxicus</name>
    <dbReference type="NCBI Taxonomy" id="145458"/>
    <lineage>
        <taxon>Bacteria</taxon>
        <taxon>Bacillati</taxon>
        <taxon>Actinomycetota</taxon>
        <taxon>Actinomycetes</taxon>
        <taxon>Micrococcales</taxon>
        <taxon>Microbacteriaceae</taxon>
        <taxon>Rathayibacter</taxon>
    </lineage>
</organism>
<dbReference type="EMBL" id="LBFI01000024">
    <property type="protein sequence ID" value="KKM46107.1"/>
    <property type="molecule type" value="Genomic_DNA"/>
</dbReference>
<dbReference type="RefSeq" id="WP_042733832.1">
    <property type="nucleotide sequence ID" value="NZ_CP010848.1"/>
</dbReference>
<gene>
    <name evidence="2" type="ORF">VT73_03270</name>
</gene>
<comment type="caution">
    <text evidence="2">The sequence shown here is derived from an EMBL/GenBank/DDBJ whole genome shotgun (WGS) entry which is preliminary data.</text>
</comment>
<dbReference type="CDD" id="cd00377">
    <property type="entry name" value="ICL_PEPM"/>
    <property type="match status" value="1"/>
</dbReference>
<keyword evidence="2" id="KW-0670">Pyruvate</keyword>
<protein>
    <submittedName>
        <fullName evidence="2">Phosphoenolpyruvate phosphomutase</fullName>
    </submittedName>
</protein>
<dbReference type="Proteomes" id="UP000052979">
    <property type="component" value="Unassembled WGS sequence"/>
</dbReference>
<evidence type="ECO:0000256" key="1">
    <source>
        <dbReference type="ARBA" id="ARBA00038455"/>
    </source>
</evidence>
<sequence length="306" mass="32617">MTYDTVSKSDRLRLLLAEKSVTKALGAHSALTALLVEEAKFDVVWASGLEISAARAVPDANILSAVEVLDAAAQMAEAVSIPVLADCDSGFGNVNNVIHTVRSFERRGIAGICIEDKLYPKLNSFAEGPQLLAPITDFAGRIHAAAVERSELVIVARIEALIAGQGLDEALLRGRAYAAAGADALLIHSKSPEPAEVFAFRDNLDVDIPVIVVPTTYHRVTIAELAEHGFAMAIYANHVLRSSIRAVQATAARIAAEGTTANVESELTPVSEVFRLQGLFDMLKNQECHESVGREIAASVEKGKVP</sequence>
<dbReference type="SUPFAM" id="SSF51621">
    <property type="entry name" value="Phosphoenolpyruvate/pyruvate domain"/>
    <property type="match status" value="1"/>
</dbReference>
<evidence type="ECO:0000313" key="2">
    <source>
        <dbReference type="EMBL" id="KKM46107.1"/>
    </source>
</evidence>
<dbReference type="InterPro" id="IPR040442">
    <property type="entry name" value="Pyrv_kinase-like_dom_sf"/>
</dbReference>
<dbReference type="STRING" id="145458.APU90_04215"/>
<proteinExistence type="inferred from homology"/>
<dbReference type="PANTHER" id="PTHR42905:SF7">
    <property type="entry name" value="PHOSPHOENOLPYRUVATE PHOSPHOMUTASE"/>
    <property type="match status" value="1"/>
</dbReference>
<dbReference type="KEGG" id="rtx:TI83_02260"/>
<dbReference type="AlphaFoldDB" id="A0A0C5BFY8"/>
<dbReference type="Gene3D" id="3.20.20.60">
    <property type="entry name" value="Phosphoenolpyruvate-binding domains"/>
    <property type="match status" value="1"/>
</dbReference>
<dbReference type="InterPro" id="IPR015813">
    <property type="entry name" value="Pyrv/PenolPyrv_kinase-like_dom"/>
</dbReference>
<evidence type="ECO:0000313" key="3">
    <source>
        <dbReference type="Proteomes" id="UP000052979"/>
    </source>
</evidence>
<dbReference type="GO" id="GO:0003824">
    <property type="term" value="F:catalytic activity"/>
    <property type="evidence" value="ECO:0007669"/>
    <property type="project" value="InterPro"/>
</dbReference>
<dbReference type="eggNOG" id="COG2513">
    <property type="taxonomic scope" value="Bacteria"/>
</dbReference>
<dbReference type="InterPro" id="IPR039556">
    <property type="entry name" value="ICL/PEPM"/>
</dbReference>
<dbReference type="Pfam" id="PF13714">
    <property type="entry name" value="PEP_mutase"/>
    <property type="match status" value="1"/>
</dbReference>
<dbReference type="GeneID" id="93667912"/>
<dbReference type="KEGG" id="rtc:APU90_04215"/>
<name>A0A0C5BFY8_9MICO</name>
<dbReference type="PANTHER" id="PTHR42905">
    <property type="entry name" value="PHOSPHOENOLPYRUVATE CARBOXYLASE"/>
    <property type="match status" value="1"/>
</dbReference>
<dbReference type="PATRIC" id="fig|145458.7.peg.537"/>
<keyword evidence="3" id="KW-1185">Reference proteome</keyword>
<reference evidence="2 3" key="1">
    <citation type="submission" date="2015-04" db="EMBL/GenBank/DDBJ databases">
        <title>Draft genome sequence of Rathayibacter toxicus strain FH-142 (AKA 70134 or CS 32), a Western Australian isolate.</title>
        <authorList>
            <consortium name="Consortium for Microbial Forensics and Genomics (microFORGE)"/>
            <person name="Knight B.M."/>
            <person name="Roberts D.P."/>
            <person name="Lin D."/>
            <person name="Hari K."/>
            <person name="Fletcher J."/>
            <person name="Melcher U."/>
            <person name="Blagden T."/>
            <person name="Luster D.G."/>
            <person name="Sechler A.J."/>
            <person name="Schneider W.L."/>
            <person name="Winegar R.A."/>
        </authorList>
    </citation>
    <scope>NUCLEOTIDE SEQUENCE [LARGE SCALE GENOMIC DNA]</scope>
    <source>
        <strain evidence="2 3">FH142</strain>
    </source>
</reference>